<geneLocation type="mitochondrion" evidence="11"/>
<dbReference type="GO" id="GO:0016020">
    <property type="term" value="C:membrane"/>
    <property type="evidence" value="ECO:0007669"/>
    <property type="project" value="UniProtKB-SubCell"/>
</dbReference>
<evidence type="ECO:0000256" key="7">
    <source>
        <dbReference type="ARBA" id="ARBA00031027"/>
    </source>
</evidence>
<evidence type="ECO:0000256" key="5">
    <source>
        <dbReference type="ARBA" id="ARBA00022989"/>
    </source>
</evidence>
<keyword evidence="5 9" id="KW-1133">Transmembrane helix</keyword>
<evidence type="ECO:0000256" key="6">
    <source>
        <dbReference type="ARBA" id="ARBA00023136"/>
    </source>
</evidence>
<feature type="transmembrane region" description="Helical" evidence="9">
    <location>
        <begin position="101"/>
        <end position="120"/>
    </location>
</feature>
<feature type="transmembrane region" description="Helical" evidence="9">
    <location>
        <begin position="6"/>
        <end position="29"/>
    </location>
</feature>
<dbReference type="PANTHER" id="PTHR42829:SF2">
    <property type="entry name" value="NADH-UBIQUINONE OXIDOREDUCTASE CHAIN 5"/>
    <property type="match status" value="1"/>
</dbReference>
<dbReference type="InterPro" id="IPR003945">
    <property type="entry name" value="NU5C-like"/>
</dbReference>
<keyword evidence="11" id="KW-0496">Mitochondrion</keyword>
<evidence type="ECO:0000256" key="2">
    <source>
        <dbReference type="ARBA" id="ARBA00004141"/>
    </source>
</evidence>
<accession>A0A8F4RH54</accession>
<comment type="function">
    <text evidence="1">Core subunit of the mitochondrial membrane respiratory chain NADH dehydrogenase (Complex I) that is believed to belong to the minimal assembly required for catalysis. Complex I functions in the transfer of electrons from NADH to the respiratory chain. The immediate electron acceptor for the enzyme is believed to be ubiquinone.</text>
</comment>
<feature type="transmembrane region" description="Helical" evidence="9">
    <location>
        <begin position="511"/>
        <end position="527"/>
    </location>
</feature>
<feature type="transmembrane region" description="Helical" evidence="9">
    <location>
        <begin position="428"/>
        <end position="450"/>
    </location>
</feature>
<comment type="catalytic activity">
    <reaction evidence="8">
        <text>a ubiquinone + NADH + 5 H(+)(in) = a ubiquinol + NAD(+) + 4 H(+)(out)</text>
        <dbReference type="Rhea" id="RHEA:29091"/>
        <dbReference type="Rhea" id="RHEA-COMP:9565"/>
        <dbReference type="Rhea" id="RHEA-COMP:9566"/>
        <dbReference type="ChEBI" id="CHEBI:15378"/>
        <dbReference type="ChEBI" id="CHEBI:16389"/>
        <dbReference type="ChEBI" id="CHEBI:17976"/>
        <dbReference type="ChEBI" id="CHEBI:57540"/>
        <dbReference type="ChEBI" id="CHEBI:57945"/>
        <dbReference type="EC" id="7.1.1.2"/>
    </reaction>
</comment>
<feature type="transmembrane region" description="Helical" evidence="9">
    <location>
        <begin position="140"/>
        <end position="173"/>
    </location>
</feature>
<dbReference type="PRINTS" id="PR01434">
    <property type="entry name" value="NADHDHGNASE5"/>
</dbReference>
<feature type="transmembrane region" description="Helical" evidence="9">
    <location>
        <begin position="226"/>
        <end position="247"/>
    </location>
</feature>
<reference evidence="11" key="1">
    <citation type="submission" date="2021-04" db="EMBL/GenBank/DDBJ databases">
        <authorList>
            <person name="Zhao Q."/>
        </authorList>
    </citation>
    <scope>NUCLEOTIDE SEQUENCE</scope>
</reference>
<keyword evidence="4 9" id="KW-0812">Transmembrane</keyword>
<dbReference type="PANTHER" id="PTHR42829">
    <property type="entry name" value="NADH-UBIQUINONE OXIDOREDUCTASE CHAIN 5"/>
    <property type="match status" value="1"/>
</dbReference>
<dbReference type="GO" id="GO:0003954">
    <property type="term" value="F:NADH dehydrogenase activity"/>
    <property type="evidence" value="ECO:0007669"/>
    <property type="project" value="TreeGrafter"/>
</dbReference>
<evidence type="ECO:0000313" key="11">
    <source>
        <dbReference type="EMBL" id="QXE43451.1"/>
    </source>
</evidence>
<evidence type="ECO:0000259" key="10">
    <source>
        <dbReference type="Pfam" id="PF00361"/>
    </source>
</evidence>
<reference evidence="11" key="2">
    <citation type="submission" date="2021-07" db="EMBL/GenBank/DDBJ databases">
        <title>The Species Identification and Mitochondrial Genome Sequence Analysis of Ophidascaris baylisi from Python molurus bivittatus.</title>
        <authorList>
            <person name="Li Q.G."/>
        </authorList>
    </citation>
    <scope>NUCLEOTIDE SEQUENCE</scope>
</reference>
<feature type="transmembrane region" description="Helical" evidence="9">
    <location>
        <begin position="351"/>
        <end position="371"/>
    </location>
</feature>
<dbReference type="AlphaFoldDB" id="A0A8F4RH54"/>
<protein>
    <recommendedName>
        <fullName evidence="3">NADH:ubiquinone reductase (H(+)-translocating)</fullName>
        <ecNumber evidence="3">7.1.1.2</ecNumber>
    </recommendedName>
    <alternativeName>
        <fullName evidence="7">NADH dehydrogenase subunit 5</fullName>
    </alternativeName>
</protein>
<dbReference type="Pfam" id="PF00361">
    <property type="entry name" value="Proton_antipo_M"/>
    <property type="match status" value="1"/>
</dbReference>
<evidence type="ECO:0000256" key="1">
    <source>
        <dbReference type="ARBA" id="ARBA00003257"/>
    </source>
</evidence>
<evidence type="ECO:0000256" key="3">
    <source>
        <dbReference type="ARBA" id="ARBA00012944"/>
    </source>
</evidence>
<dbReference type="InterPro" id="IPR001750">
    <property type="entry name" value="ND/Mrp_TM"/>
</dbReference>
<keyword evidence="6 9" id="KW-0472">Membrane</keyword>
<sequence length="528" mass="60303">MDISIFLIVFLLGAVSLTLCLLPFFKISFFFVESDFLSFKIFVYFNSLMFSLILLLVTISVLVFSSYYLNGELNFNYYYFMLLVFVGSMFSLIYSNNCFSMLLSSDLLGISSFFLVLFYNNWDSCSGAMNTVLTNRLGDFFLFVFFSSVVFSGYYFLNLSLFCWLSALMLLLASFTKSAQFPFSSWLPKAMSAPTPISSLVHSSTLVTAGLVLVMNFSELVLAKDVIVVILVIGIFTMFFSSTAALVEEDLKKVVALSTLSQMGFSMFTVGLGLVFVSFLHLLSHALFKSCLFMQVGYLIHCSLGQQDGRNYSNLGNLPAFIQLQLLVTLFCLCGLVFSSGAVSKDFILEYFFSNFFMCFFACMFFLSVFLTFGYSYRLWKGFFMSFSRPVFHFGAGVVMNFLSLLLVVLSIFFVWSMNCNMLCMPSLFLYVDFFGPLVFIFMMLFVGFFSGKLLLKEFVYKFLVDFFAKDFIYGLKNYKFFDLMLNNVNSKGVTFFSFSGFSNNSYMKNLHFNSVVIILMLFFFMVF</sequence>
<dbReference type="GO" id="GO:0008137">
    <property type="term" value="F:NADH dehydrogenase (ubiquinone) activity"/>
    <property type="evidence" value="ECO:0007669"/>
    <property type="project" value="UniProtKB-EC"/>
</dbReference>
<dbReference type="EMBL" id="MW880927">
    <property type="protein sequence ID" value="QXE43451.1"/>
    <property type="molecule type" value="Genomic_DNA"/>
</dbReference>
<evidence type="ECO:0000256" key="4">
    <source>
        <dbReference type="ARBA" id="ARBA00022692"/>
    </source>
</evidence>
<evidence type="ECO:0000256" key="8">
    <source>
        <dbReference type="ARBA" id="ARBA00049551"/>
    </source>
</evidence>
<organism evidence="11">
    <name type="scientific">Ophidascaris baylisi</name>
    <dbReference type="NCBI Taxonomy" id="2735289"/>
    <lineage>
        <taxon>Eukaryota</taxon>
        <taxon>Metazoa</taxon>
        <taxon>Ecdysozoa</taxon>
        <taxon>Nematoda</taxon>
        <taxon>Chromadorea</taxon>
        <taxon>Rhabditida</taxon>
        <taxon>Spirurina</taxon>
        <taxon>Ascaridomorpha</taxon>
        <taxon>Ascaridoidea</taxon>
        <taxon>Anisakidae</taxon>
        <taxon>Ophidascaris</taxon>
    </lineage>
</organism>
<name>A0A8F4RH54_9BILA</name>
<dbReference type="GO" id="GO:0015990">
    <property type="term" value="P:electron transport coupled proton transport"/>
    <property type="evidence" value="ECO:0007669"/>
    <property type="project" value="TreeGrafter"/>
</dbReference>
<feature type="transmembrane region" description="Helical" evidence="9">
    <location>
        <begin position="320"/>
        <end position="339"/>
    </location>
</feature>
<evidence type="ECO:0000256" key="9">
    <source>
        <dbReference type="SAM" id="Phobius"/>
    </source>
</evidence>
<feature type="transmembrane region" description="Helical" evidence="9">
    <location>
        <begin position="41"/>
        <end position="69"/>
    </location>
</feature>
<dbReference type="GO" id="GO:0042773">
    <property type="term" value="P:ATP synthesis coupled electron transport"/>
    <property type="evidence" value="ECO:0007669"/>
    <property type="project" value="InterPro"/>
</dbReference>
<feature type="domain" description="NADH:quinone oxidoreductase/Mrp antiporter transmembrane" evidence="10">
    <location>
        <begin position="95"/>
        <end position="370"/>
    </location>
</feature>
<proteinExistence type="predicted"/>
<feature type="transmembrane region" description="Helical" evidence="9">
    <location>
        <begin position="75"/>
        <end position="94"/>
    </location>
</feature>
<dbReference type="EC" id="7.1.1.2" evidence="3"/>
<gene>
    <name evidence="11" type="primary">ND5</name>
</gene>
<feature type="transmembrane region" description="Helical" evidence="9">
    <location>
        <begin position="391"/>
        <end position="416"/>
    </location>
</feature>
<comment type="subcellular location">
    <subcellularLocation>
        <location evidence="2">Membrane</location>
        <topology evidence="2">Multi-pass membrane protein</topology>
    </subcellularLocation>
</comment>